<evidence type="ECO:0000259" key="3">
    <source>
        <dbReference type="SMART" id="SM01287"/>
    </source>
</evidence>
<name>A0ABR2WPL0_9FUNG</name>
<dbReference type="PANTHER" id="PTHR45849">
    <property type="entry name" value="FACT COMPLEX SUBUNIT SSRP1"/>
    <property type="match status" value="1"/>
</dbReference>
<evidence type="ECO:0000256" key="2">
    <source>
        <dbReference type="SAM" id="MobiDB-lite"/>
    </source>
</evidence>
<dbReference type="Gene3D" id="2.30.29.30">
    <property type="entry name" value="Pleckstrin-homology domain (PH domain)/Phosphotyrosine-binding domain (PTB)"/>
    <property type="match status" value="1"/>
</dbReference>
<feature type="compositionally biased region" description="Basic and acidic residues" evidence="2">
    <location>
        <begin position="316"/>
        <end position="326"/>
    </location>
</feature>
<dbReference type="InterPro" id="IPR011993">
    <property type="entry name" value="PH-like_dom_sf"/>
</dbReference>
<comment type="caution">
    <text evidence="4">The sequence shown here is derived from an EMBL/GenBank/DDBJ whole genome shotgun (WGS) entry which is preliminary data.</text>
</comment>
<dbReference type="InterPro" id="IPR013719">
    <property type="entry name" value="RTT106/SPT16-like_middle_dom"/>
</dbReference>
<feature type="compositionally biased region" description="Acidic residues" evidence="2">
    <location>
        <begin position="379"/>
        <end position="415"/>
    </location>
</feature>
<dbReference type="InterPro" id="IPR050454">
    <property type="entry name" value="RTT106/SSRP1_HistChap/FACT"/>
</dbReference>
<dbReference type="SUPFAM" id="SSF50729">
    <property type="entry name" value="PH domain-like"/>
    <property type="match status" value="1"/>
</dbReference>
<comment type="similarity">
    <text evidence="1">Belongs to the RTT106 family.</text>
</comment>
<feature type="region of interest" description="Disordered" evidence="2">
    <location>
        <begin position="316"/>
        <end position="415"/>
    </location>
</feature>
<dbReference type="SMART" id="SM01287">
    <property type="entry name" value="Rtt106"/>
    <property type="match status" value="1"/>
</dbReference>
<reference evidence="4 5" key="1">
    <citation type="submission" date="2023-04" db="EMBL/GenBank/DDBJ databases">
        <title>Genome of Basidiobolus ranarum AG-B5.</title>
        <authorList>
            <person name="Stajich J.E."/>
            <person name="Carter-House D."/>
            <person name="Gryganskyi A."/>
        </authorList>
    </citation>
    <scope>NUCLEOTIDE SEQUENCE [LARGE SCALE GENOMIC DNA]</scope>
    <source>
        <strain evidence="4 5">AG-B5</strain>
    </source>
</reference>
<dbReference type="PANTHER" id="PTHR45849:SF3">
    <property type="entry name" value="HISTONE CHAPERONE RTT106"/>
    <property type="match status" value="1"/>
</dbReference>
<keyword evidence="5" id="KW-1185">Reference proteome</keyword>
<evidence type="ECO:0000313" key="5">
    <source>
        <dbReference type="Proteomes" id="UP001479436"/>
    </source>
</evidence>
<dbReference type="EMBL" id="JASJQH010000635">
    <property type="protein sequence ID" value="KAK9763452.1"/>
    <property type="molecule type" value="Genomic_DNA"/>
</dbReference>
<sequence>MSSLLDAITDSKLQSSVTSYLSSHPEAQQLIDDLIQHFLSKSQDSPQLGNHDSKKRKLDSKEIRDLTAEPTCIIQDLSFLTPRKKLSLGISSTSIILKTKDDKVEGTYPLKSVRHVLCVPTPDKQKPQYTFILFSQCENSSLTTDMEAIVFTVANDTSVQMSGRVNQIAMDTLTGTNKERISQILEEGTNRKVTVPDFDLFESNAKMGLAKSVGKRAHINCYLKSKEGHLYLLPSGLFFGFKKPLIFLPIHRIDAMNVLGITSRTFDLAITMKPSSSPDTTQDEEKGINYEFSMIDYSEFDPIMGYIDHQKITSKAWEESQGKPDMEQADAQGDVVGEKKEEDDDEEDDEDFCPEDDNEDVAEEYDSEHDSENSNYQGSDDDMAEVSEEVESVSLNESEDDEEGNPEAYELDDEF</sequence>
<organism evidence="4 5">
    <name type="scientific">Basidiobolus ranarum</name>
    <dbReference type="NCBI Taxonomy" id="34480"/>
    <lineage>
        <taxon>Eukaryota</taxon>
        <taxon>Fungi</taxon>
        <taxon>Fungi incertae sedis</taxon>
        <taxon>Zoopagomycota</taxon>
        <taxon>Entomophthoromycotina</taxon>
        <taxon>Basidiobolomycetes</taxon>
        <taxon>Basidiobolales</taxon>
        <taxon>Basidiobolaceae</taxon>
        <taxon>Basidiobolus</taxon>
    </lineage>
</organism>
<feature type="compositionally biased region" description="Acidic residues" evidence="2">
    <location>
        <begin position="341"/>
        <end position="369"/>
    </location>
</feature>
<feature type="domain" description="Histone chaperone RTT106/FACT complex subunit SPT16-like middle" evidence="3">
    <location>
        <begin position="216"/>
        <end position="315"/>
    </location>
</feature>
<dbReference type="Pfam" id="PF08512">
    <property type="entry name" value="Rttp106-like_middle"/>
    <property type="match status" value="1"/>
</dbReference>
<accession>A0ABR2WPL0</accession>
<proteinExistence type="inferred from homology"/>
<protein>
    <recommendedName>
        <fullName evidence="3">Histone chaperone RTT106/FACT complex subunit SPT16-like middle domain-containing protein</fullName>
    </recommendedName>
</protein>
<evidence type="ECO:0000313" key="4">
    <source>
        <dbReference type="EMBL" id="KAK9763452.1"/>
    </source>
</evidence>
<dbReference type="Proteomes" id="UP001479436">
    <property type="component" value="Unassembled WGS sequence"/>
</dbReference>
<evidence type="ECO:0000256" key="1">
    <source>
        <dbReference type="ARBA" id="ARBA00006159"/>
    </source>
</evidence>
<gene>
    <name evidence="4" type="ORF">K7432_009838</name>
</gene>